<dbReference type="AlphaFoldDB" id="A0AAN5IB82"/>
<protein>
    <recommendedName>
        <fullName evidence="4">Activin types I and II receptor domain-containing protein</fullName>
    </recommendedName>
</protein>
<organism evidence="2 3">
    <name type="scientific">Pristionchus mayeri</name>
    <dbReference type="NCBI Taxonomy" id="1317129"/>
    <lineage>
        <taxon>Eukaryota</taxon>
        <taxon>Metazoa</taxon>
        <taxon>Ecdysozoa</taxon>
        <taxon>Nematoda</taxon>
        <taxon>Chromadorea</taxon>
        <taxon>Rhabditida</taxon>
        <taxon>Rhabditina</taxon>
        <taxon>Diplogasteromorpha</taxon>
        <taxon>Diplogasteroidea</taxon>
        <taxon>Neodiplogasteridae</taxon>
        <taxon>Pristionchus</taxon>
    </lineage>
</organism>
<feature type="transmembrane region" description="Helical" evidence="1">
    <location>
        <begin position="20"/>
        <end position="38"/>
    </location>
</feature>
<comment type="caution">
    <text evidence="2">The sequence shown here is derived from an EMBL/GenBank/DDBJ whole genome shotgun (WGS) entry which is preliminary data.</text>
</comment>
<dbReference type="SUPFAM" id="SSF57302">
    <property type="entry name" value="Snake toxin-like"/>
    <property type="match status" value="1"/>
</dbReference>
<dbReference type="InterPro" id="IPR045860">
    <property type="entry name" value="Snake_toxin-like_sf"/>
</dbReference>
<proteinExistence type="predicted"/>
<name>A0AAN5IB82_9BILA</name>
<evidence type="ECO:0000313" key="2">
    <source>
        <dbReference type="EMBL" id="GMR58244.1"/>
    </source>
</evidence>
<sequence length="161" mass="18155">PHSPNSSFRVFLSSASLLFYHSYLLMLVSPLLPLLFLFPHCISESLSHYTSQLVDDELISLNDDGTPFVLCNHMKGPRYSISKKCTTTSMSVPPACFTLWNGTGILAQSCYIKRDINDVMECSKKSCFSDRSPKNGIHFCCCHGRFCNDIHRLHTLESQGR</sequence>
<evidence type="ECO:0000313" key="3">
    <source>
        <dbReference type="Proteomes" id="UP001328107"/>
    </source>
</evidence>
<evidence type="ECO:0000256" key="1">
    <source>
        <dbReference type="SAM" id="Phobius"/>
    </source>
</evidence>
<dbReference type="Proteomes" id="UP001328107">
    <property type="component" value="Unassembled WGS sequence"/>
</dbReference>
<accession>A0AAN5IB82</accession>
<keyword evidence="1" id="KW-0472">Membrane</keyword>
<keyword evidence="1" id="KW-1133">Transmembrane helix</keyword>
<keyword evidence="1" id="KW-0812">Transmembrane</keyword>
<reference evidence="3" key="1">
    <citation type="submission" date="2022-10" db="EMBL/GenBank/DDBJ databases">
        <title>Genome assembly of Pristionchus species.</title>
        <authorList>
            <person name="Yoshida K."/>
            <person name="Sommer R.J."/>
        </authorList>
    </citation>
    <scope>NUCLEOTIDE SEQUENCE [LARGE SCALE GENOMIC DNA]</scope>
    <source>
        <strain evidence="3">RS5460</strain>
    </source>
</reference>
<keyword evidence="3" id="KW-1185">Reference proteome</keyword>
<feature type="non-terminal residue" evidence="2">
    <location>
        <position position="161"/>
    </location>
</feature>
<feature type="non-terminal residue" evidence="2">
    <location>
        <position position="1"/>
    </location>
</feature>
<gene>
    <name evidence="2" type="ORF">PMAYCL1PPCAC_28439</name>
</gene>
<dbReference type="Gene3D" id="2.10.60.10">
    <property type="entry name" value="CD59"/>
    <property type="match status" value="1"/>
</dbReference>
<dbReference type="EMBL" id="BTRK01000006">
    <property type="protein sequence ID" value="GMR58244.1"/>
    <property type="molecule type" value="Genomic_DNA"/>
</dbReference>
<evidence type="ECO:0008006" key="4">
    <source>
        <dbReference type="Google" id="ProtNLM"/>
    </source>
</evidence>